<reference evidence="2" key="1">
    <citation type="submission" date="2021-02" db="EMBL/GenBank/DDBJ databases">
        <authorList>
            <person name="Nowell W R."/>
        </authorList>
    </citation>
    <scope>NUCLEOTIDE SEQUENCE</scope>
</reference>
<sequence length="22" mass="2460">GDHPSVDEIIKALRGNIPDFHE</sequence>
<evidence type="ECO:0000256" key="1">
    <source>
        <dbReference type="SAM" id="MobiDB-lite"/>
    </source>
</evidence>
<protein>
    <submittedName>
        <fullName evidence="2">Uncharacterized protein</fullName>
    </submittedName>
</protein>
<dbReference type="Proteomes" id="UP000663844">
    <property type="component" value="Unassembled WGS sequence"/>
</dbReference>
<name>A0A820RBQ9_9BILA</name>
<dbReference type="EMBL" id="CAJOAZ010030671">
    <property type="protein sequence ID" value="CAF4434696.1"/>
    <property type="molecule type" value="Genomic_DNA"/>
</dbReference>
<evidence type="ECO:0000313" key="3">
    <source>
        <dbReference type="Proteomes" id="UP000663844"/>
    </source>
</evidence>
<dbReference type="AlphaFoldDB" id="A0A820RBQ9"/>
<accession>A0A820RBQ9</accession>
<comment type="caution">
    <text evidence="2">The sequence shown here is derived from an EMBL/GenBank/DDBJ whole genome shotgun (WGS) entry which is preliminary data.</text>
</comment>
<proteinExistence type="predicted"/>
<feature type="compositionally biased region" description="Basic and acidic residues" evidence="1">
    <location>
        <begin position="1"/>
        <end position="11"/>
    </location>
</feature>
<feature type="region of interest" description="Disordered" evidence="1">
    <location>
        <begin position="1"/>
        <end position="22"/>
    </location>
</feature>
<organism evidence="2 3">
    <name type="scientific">Adineta steineri</name>
    <dbReference type="NCBI Taxonomy" id="433720"/>
    <lineage>
        <taxon>Eukaryota</taxon>
        <taxon>Metazoa</taxon>
        <taxon>Spiralia</taxon>
        <taxon>Gnathifera</taxon>
        <taxon>Rotifera</taxon>
        <taxon>Eurotatoria</taxon>
        <taxon>Bdelloidea</taxon>
        <taxon>Adinetida</taxon>
        <taxon>Adinetidae</taxon>
        <taxon>Adineta</taxon>
    </lineage>
</organism>
<gene>
    <name evidence="2" type="ORF">OXD698_LOCUS53450</name>
</gene>
<feature type="non-terminal residue" evidence="2">
    <location>
        <position position="1"/>
    </location>
</feature>
<evidence type="ECO:0000313" key="2">
    <source>
        <dbReference type="EMBL" id="CAF4434696.1"/>
    </source>
</evidence>